<feature type="binding site" evidence="14">
    <location>
        <position position="159"/>
    </location>
    <ligand>
        <name>substrate</name>
    </ligand>
</feature>
<dbReference type="SMART" id="SM01192">
    <property type="entry name" value="Enolase_C"/>
    <property type="match status" value="1"/>
</dbReference>
<dbReference type="Pfam" id="PF03952">
    <property type="entry name" value="Enolase_N"/>
    <property type="match status" value="1"/>
</dbReference>
<dbReference type="GO" id="GO:0006096">
    <property type="term" value="P:glycolytic process"/>
    <property type="evidence" value="ECO:0007669"/>
    <property type="project" value="UniProtKB-UniRule"/>
</dbReference>
<dbReference type="OrthoDB" id="9804716at2"/>
<evidence type="ECO:0000256" key="14">
    <source>
        <dbReference type="PIRSR" id="PIRSR001400-2"/>
    </source>
</evidence>
<feature type="binding site" evidence="14">
    <location>
        <begin position="368"/>
        <end position="371"/>
    </location>
    <ligand>
        <name>substrate</name>
    </ligand>
</feature>
<feature type="domain" description="Enolase N-terminal" evidence="17">
    <location>
        <begin position="4"/>
        <end position="134"/>
    </location>
</feature>
<comment type="function">
    <text evidence="11 12">Catalyzes the reversible conversion of 2-phosphoglycerate (2-PG) into phosphoenolpyruvate (PEP). It is essential for the degradation of carbohydrates via glycolysis.</text>
</comment>
<dbReference type="InterPro" id="IPR029017">
    <property type="entry name" value="Enolase-like_N"/>
</dbReference>
<evidence type="ECO:0000313" key="18">
    <source>
        <dbReference type="EMBL" id="QHC48828.1"/>
    </source>
</evidence>
<proteinExistence type="inferred from homology"/>
<comment type="catalytic activity">
    <reaction evidence="12">
        <text>(2R)-2-phosphoglycerate = phosphoenolpyruvate + H2O</text>
        <dbReference type="Rhea" id="RHEA:10164"/>
        <dbReference type="ChEBI" id="CHEBI:15377"/>
        <dbReference type="ChEBI" id="CHEBI:58289"/>
        <dbReference type="ChEBI" id="CHEBI:58702"/>
        <dbReference type="EC" id="4.2.1.11"/>
    </reaction>
</comment>
<comment type="similarity">
    <text evidence="2 12">Belongs to the enolase family.</text>
</comment>
<dbReference type="SFLD" id="SFLDG00178">
    <property type="entry name" value="enolase"/>
    <property type="match status" value="1"/>
</dbReference>
<dbReference type="Pfam" id="PF00113">
    <property type="entry name" value="Enolase_C"/>
    <property type="match status" value="1"/>
</dbReference>
<feature type="active site" description="Proton donor" evidence="12 13">
    <location>
        <position position="209"/>
    </location>
</feature>
<feature type="binding site" evidence="12">
    <location>
        <position position="370"/>
    </location>
    <ligand>
        <name>(2R)-2-phosphoglycerate</name>
        <dbReference type="ChEBI" id="CHEBI:58289"/>
    </ligand>
</feature>
<dbReference type="PRINTS" id="PR00148">
    <property type="entry name" value="ENOLASE"/>
</dbReference>
<gene>
    <name evidence="12" type="primary">eno</name>
    <name evidence="18" type="ORF">EKK97_03285</name>
</gene>
<evidence type="ECO:0000256" key="6">
    <source>
        <dbReference type="ARBA" id="ARBA00022525"/>
    </source>
</evidence>
<comment type="cofactor">
    <cofactor evidence="12">
        <name>Mg(2+)</name>
        <dbReference type="ChEBI" id="CHEBI:18420"/>
    </cofactor>
    <text evidence="12">Binds a second Mg(2+) ion via substrate during catalysis.</text>
</comment>
<dbReference type="PANTHER" id="PTHR11902:SF1">
    <property type="entry name" value="ENOLASE"/>
    <property type="match status" value="1"/>
</dbReference>
<evidence type="ECO:0000256" key="13">
    <source>
        <dbReference type="PIRSR" id="PIRSR001400-1"/>
    </source>
</evidence>
<feature type="binding site" evidence="14">
    <location>
        <position position="168"/>
    </location>
    <ligand>
        <name>substrate</name>
    </ligand>
</feature>
<evidence type="ECO:0000256" key="5">
    <source>
        <dbReference type="ARBA" id="ARBA00022490"/>
    </source>
</evidence>
<feature type="binding site" evidence="14">
    <location>
        <position position="316"/>
    </location>
    <ligand>
        <name>substrate</name>
    </ligand>
</feature>
<evidence type="ECO:0000313" key="19">
    <source>
        <dbReference type="Proteomes" id="UP000464013"/>
    </source>
</evidence>
<keyword evidence="5 12" id="KW-0963">Cytoplasm</keyword>
<feature type="binding site" evidence="12 15">
    <location>
        <position position="289"/>
    </location>
    <ligand>
        <name>Mg(2+)</name>
        <dbReference type="ChEBI" id="CHEBI:18420"/>
    </ligand>
</feature>
<dbReference type="InterPro" id="IPR020811">
    <property type="entry name" value="Enolase_N"/>
</dbReference>
<dbReference type="CDD" id="cd03313">
    <property type="entry name" value="enolase"/>
    <property type="match status" value="1"/>
</dbReference>
<dbReference type="GO" id="GO:0000015">
    <property type="term" value="C:phosphopyruvate hydratase complex"/>
    <property type="evidence" value="ECO:0007669"/>
    <property type="project" value="InterPro"/>
</dbReference>
<dbReference type="EMBL" id="CP035042">
    <property type="protein sequence ID" value="QHC48828.1"/>
    <property type="molecule type" value="Genomic_DNA"/>
</dbReference>
<sequence>MTKIVEIHALEVLDSRGNPTVQAEVHLESGAVGVACAPSGASTGSREALELRDGDKSRYLGKGVLKAVEAVNGAIRGRLVGMDARDQRGLDNAMIELDGTDNKANLGANAILAVSLAAAKAAANAKGMPLYAHIAELYGQPGQYSMPVPMMNILNGGEHADNNVDIQEFMIQPVGAPNFREALRVGAEIFHALKKVLSARGLATAVGDEGGFAPNLESNAEALAVIKQAVSDAGYELGRDVTLALDCASSEFYRDGQYSLSGEGKSFDAAGFVDYLAELCDQYPIVSIEDGMDESDWDGWKALTDKLGDKVQLVGDDLFVTNTKILKRGIDEKIGNSILIKFNQIGSLSETLDAIKMAQDAGFTAVISHRSGETEDTTIADLAVGTSAGQIKTGSLCRSDRVAKYNRLLVIEQQLGERVGYPGRSAIKGQ</sequence>
<accession>A0A6I6SDX3</accession>
<dbReference type="SMART" id="SM01193">
    <property type="entry name" value="Enolase_N"/>
    <property type="match status" value="1"/>
</dbReference>
<feature type="binding site" evidence="12 15">
    <location>
        <position position="246"/>
    </location>
    <ligand>
        <name>Mg(2+)</name>
        <dbReference type="ChEBI" id="CHEBI:18420"/>
    </ligand>
</feature>
<evidence type="ECO:0000259" key="17">
    <source>
        <dbReference type="SMART" id="SM01193"/>
    </source>
</evidence>
<evidence type="ECO:0000259" key="16">
    <source>
        <dbReference type="SMART" id="SM01192"/>
    </source>
</evidence>
<comment type="subunit">
    <text evidence="12">Component of the RNA degradosome, a multiprotein complex involved in RNA processing and mRNA degradation.</text>
</comment>
<feature type="binding site" evidence="12">
    <location>
        <position position="371"/>
    </location>
    <ligand>
        <name>(2R)-2-phosphoglycerate</name>
        <dbReference type="ChEBI" id="CHEBI:58289"/>
    </ligand>
</feature>
<organism evidence="18 19">
    <name type="scientific">Billgrantia tianxiuensis</name>
    <dbReference type="NCBI Taxonomy" id="2497861"/>
    <lineage>
        <taxon>Bacteria</taxon>
        <taxon>Pseudomonadati</taxon>
        <taxon>Pseudomonadota</taxon>
        <taxon>Gammaproteobacteria</taxon>
        <taxon>Oceanospirillales</taxon>
        <taxon>Halomonadaceae</taxon>
        <taxon>Billgrantia</taxon>
    </lineage>
</organism>
<keyword evidence="7 12" id="KW-0479">Metal-binding</keyword>
<keyword evidence="8 12" id="KW-0460">Magnesium</keyword>
<comment type="pathway">
    <text evidence="1 12">Carbohydrate degradation; glycolysis; pyruvate from D-glyceraldehyde 3-phosphate: step 4/5.</text>
</comment>
<dbReference type="GO" id="GO:0000287">
    <property type="term" value="F:magnesium ion binding"/>
    <property type="evidence" value="ECO:0007669"/>
    <property type="project" value="UniProtKB-UniRule"/>
</dbReference>
<keyword evidence="19" id="KW-1185">Reference proteome</keyword>
<feature type="binding site" evidence="12">
    <location>
        <position position="392"/>
    </location>
    <ligand>
        <name>(2R)-2-phosphoglycerate</name>
        <dbReference type="ChEBI" id="CHEBI:58289"/>
    </ligand>
</feature>
<feature type="binding site" evidence="12 15">
    <location>
        <position position="316"/>
    </location>
    <ligand>
        <name>Mg(2+)</name>
        <dbReference type="ChEBI" id="CHEBI:18420"/>
    </ligand>
</feature>
<feature type="binding site" evidence="14">
    <location>
        <position position="392"/>
    </location>
    <ligand>
        <name>substrate</name>
    </ligand>
</feature>
<evidence type="ECO:0000256" key="4">
    <source>
        <dbReference type="ARBA" id="ARBA00017068"/>
    </source>
</evidence>
<evidence type="ECO:0000256" key="3">
    <source>
        <dbReference type="ARBA" id="ARBA00012058"/>
    </source>
</evidence>
<dbReference type="PIRSF" id="PIRSF001400">
    <property type="entry name" value="Enolase"/>
    <property type="match status" value="1"/>
</dbReference>
<evidence type="ECO:0000256" key="2">
    <source>
        <dbReference type="ARBA" id="ARBA00009604"/>
    </source>
</evidence>
<dbReference type="InterPro" id="IPR020810">
    <property type="entry name" value="Enolase_C"/>
</dbReference>
<reference evidence="18 19" key="1">
    <citation type="submission" date="2019-01" db="EMBL/GenBank/DDBJ databases">
        <title>Complete genome of a denitifying bacterium Halomons sp. BC-M4-5.</title>
        <authorList>
            <person name="Wang L."/>
            <person name="Shao Z."/>
        </authorList>
    </citation>
    <scope>NUCLEOTIDE SEQUENCE [LARGE SCALE GENOMIC DNA]</scope>
    <source>
        <strain evidence="18 19">BC-M4-5</strain>
    </source>
</reference>
<comment type="cofactor">
    <cofactor evidence="15">
        <name>Mg(2+)</name>
        <dbReference type="ChEBI" id="CHEBI:18420"/>
    </cofactor>
    <text evidence="15">Mg(2+) is required for catalysis and for stabilizing the dimer.</text>
</comment>
<dbReference type="SUPFAM" id="SSF54826">
    <property type="entry name" value="Enolase N-terminal domain-like"/>
    <property type="match status" value="1"/>
</dbReference>
<keyword evidence="18" id="KW-0670">Pyruvate</keyword>
<dbReference type="FunFam" id="3.20.20.120:FF:000001">
    <property type="entry name" value="Enolase"/>
    <property type="match status" value="1"/>
</dbReference>
<dbReference type="NCBIfam" id="TIGR01060">
    <property type="entry name" value="eno"/>
    <property type="match status" value="1"/>
</dbReference>
<dbReference type="UniPathway" id="UPA00109">
    <property type="reaction ID" value="UER00187"/>
</dbReference>
<feature type="active site" description="Proton acceptor" evidence="12 13">
    <location>
        <position position="341"/>
    </location>
</feature>
<dbReference type="FunFam" id="3.30.390.10:FF:000001">
    <property type="entry name" value="Enolase"/>
    <property type="match status" value="1"/>
</dbReference>
<dbReference type="Gene3D" id="3.20.20.120">
    <property type="entry name" value="Enolase-like C-terminal domain"/>
    <property type="match status" value="1"/>
</dbReference>
<dbReference type="InterPro" id="IPR020809">
    <property type="entry name" value="Enolase_CS"/>
</dbReference>
<keyword evidence="10 12" id="KW-0456">Lyase</keyword>
<dbReference type="SFLD" id="SFLDF00002">
    <property type="entry name" value="enolase"/>
    <property type="match status" value="1"/>
</dbReference>
<evidence type="ECO:0000256" key="9">
    <source>
        <dbReference type="ARBA" id="ARBA00023152"/>
    </source>
</evidence>
<dbReference type="PROSITE" id="PS00164">
    <property type="entry name" value="ENOLASE"/>
    <property type="match status" value="1"/>
</dbReference>
<evidence type="ECO:0000256" key="8">
    <source>
        <dbReference type="ARBA" id="ARBA00022842"/>
    </source>
</evidence>
<evidence type="ECO:0000256" key="12">
    <source>
        <dbReference type="HAMAP-Rule" id="MF_00318"/>
    </source>
</evidence>
<dbReference type="Proteomes" id="UP000464013">
    <property type="component" value="Chromosome"/>
</dbReference>
<feature type="binding site" evidence="12">
    <location>
        <position position="341"/>
    </location>
    <ligand>
        <name>(2R)-2-phosphoglycerate</name>
        <dbReference type="ChEBI" id="CHEBI:58289"/>
    </ligand>
</feature>
<dbReference type="EC" id="4.2.1.11" evidence="3 12"/>
<feature type="domain" description="Enolase C-terminal TIM barrel" evidence="16">
    <location>
        <begin position="143"/>
        <end position="429"/>
    </location>
</feature>
<dbReference type="InterPro" id="IPR000941">
    <property type="entry name" value="Enolase"/>
</dbReference>
<dbReference type="GO" id="GO:0004634">
    <property type="term" value="F:phosphopyruvate hydratase activity"/>
    <property type="evidence" value="ECO:0007669"/>
    <property type="project" value="UniProtKB-UniRule"/>
</dbReference>
<dbReference type="GO" id="GO:0009986">
    <property type="term" value="C:cell surface"/>
    <property type="evidence" value="ECO:0007669"/>
    <property type="project" value="UniProtKB-SubCell"/>
</dbReference>
<evidence type="ECO:0000256" key="1">
    <source>
        <dbReference type="ARBA" id="ARBA00005031"/>
    </source>
</evidence>
<evidence type="ECO:0000256" key="7">
    <source>
        <dbReference type="ARBA" id="ARBA00022723"/>
    </source>
</evidence>
<dbReference type="RefSeq" id="WP_159549033.1">
    <property type="nucleotide sequence ID" value="NZ_CP035042.1"/>
</dbReference>
<keyword evidence="9 12" id="KW-0324">Glycolysis</keyword>
<protein>
    <recommendedName>
        <fullName evidence="4 12">Enolase</fullName>
        <ecNumber evidence="3 12">4.2.1.11</ecNumber>
    </recommendedName>
    <alternativeName>
        <fullName evidence="12">2-phospho-D-glycerate hydro-lyase</fullName>
    </alternativeName>
    <alternativeName>
        <fullName evidence="12">2-phosphoglycerate dehydratase</fullName>
    </alternativeName>
</protein>
<dbReference type="PANTHER" id="PTHR11902">
    <property type="entry name" value="ENOLASE"/>
    <property type="match status" value="1"/>
</dbReference>
<keyword evidence="6 12" id="KW-0964">Secreted</keyword>
<evidence type="ECO:0000256" key="10">
    <source>
        <dbReference type="ARBA" id="ARBA00023239"/>
    </source>
</evidence>
<dbReference type="AlphaFoldDB" id="A0A6I6SDX3"/>
<dbReference type="GO" id="GO:0005576">
    <property type="term" value="C:extracellular region"/>
    <property type="evidence" value="ECO:0007669"/>
    <property type="project" value="UniProtKB-SubCell"/>
</dbReference>
<dbReference type="InterPro" id="IPR036849">
    <property type="entry name" value="Enolase-like_C_sf"/>
</dbReference>
<name>A0A6I6SDX3_9GAMM</name>
<dbReference type="HAMAP" id="MF_00318">
    <property type="entry name" value="Enolase"/>
    <property type="match status" value="1"/>
</dbReference>
<dbReference type="KEGG" id="htx:EKK97_03285"/>
<feature type="binding site" evidence="14">
    <location>
        <position position="289"/>
    </location>
    <ligand>
        <name>substrate</name>
    </ligand>
</feature>
<comment type="subcellular location">
    <subcellularLocation>
        <location evidence="12">Cytoplasm</location>
    </subcellularLocation>
    <subcellularLocation>
        <location evidence="12">Secreted</location>
    </subcellularLocation>
    <subcellularLocation>
        <location evidence="12">Cell surface</location>
    </subcellularLocation>
    <text evidence="12">Fractions of enolase are present in both the cytoplasm and on the cell surface.</text>
</comment>
<dbReference type="Gene3D" id="3.30.390.10">
    <property type="entry name" value="Enolase-like, N-terminal domain"/>
    <property type="match status" value="1"/>
</dbReference>
<dbReference type="SUPFAM" id="SSF51604">
    <property type="entry name" value="Enolase C-terminal domain-like"/>
    <property type="match status" value="1"/>
</dbReference>
<evidence type="ECO:0000256" key="11">
    <source>
        <dbReference type="ARBA" id="ARBA00045763"/>
    </source>
</evidence>
<dbReference type="SFLD" id="SFLDS00001">
    <property type="entry name" value="Enolase"/>
    <property type="match status" value="1"/>
</dbReference>
<evidence type="ECO:0000256" key="15">
    <source>
        <dbReference type="PIRSR" id="PIRSR001400-3"/>
    </source>
</evidence>
<feature type="binding site" evidence="12">
    <location>
        <position position="167"/>
    </location>
    <ligand>
        <name>(2R)-2-phosphoglycerate</name>
        <dbReference type="ChEBI" id="CHEBI:58289"/>
    </ligand>
</feature>